<comment type="caution">
    <text evidence="2">The sequence shown here is derived from an EMBL/GenBank/DDBJ whole genome shotgun (WGS) entry which is preliminary data.</text>
</comment>
<evidence type="ECO:0000313" key="2">
    <source>
        <dbReference type="EMBL" id="STX10543.1"/>
    </source>
</evidence>
<dbReference type="EMBL" id="UGNP01000001">
    <property type="protein sequence ID" value="STX10543.1"/>
    <property type="molecule type" value="Genomic_DNA"/>
</dbReference>
<evidence type="ECO:0000313" key="5">
    <source>
        <dbReference type="Proteomes" id="UP000294641"/>
    </source>
</evidence>
<dbReference type="Proteomes" id="UP000254330">
    <property type="component" value="Unassembled WGS sequence"/>
</dbReference>
<proteinExistence type="predicted"/>
<reference evidence="2 4" key="1">
    <citation type="submission" date="2018-06" db="EMBL/GenBank/DDBJ databases">
        <authorList>
            <consortium name="Pathogen Informatics"/>
            <person name="Doyle S."/>
        </authorList>
    </citation>
    <scope>NUCLEOTIDE SEQUENCE [LARGE SCALE GENOMIC DNA]</scope>
    <source>
        <strain evidence="2 4">NCTC10597</strain>
    </source>
</reference>
<organism evidence="2 4">
    <name type="scientific">Kurthia zopfii</name>
    <dbReference type="NCBI Taxonomy" id="1650"/>
    <lineage>
        <taxon>Bacteria</taxon>
        <taxon>Bacillati</taxon>
        <taxon>Bacillota</taxon>
        <taxon>Bacilli</taxon>
        <taxon>Bacillales</taxon>
        <taxon>Caryophanaceae</taxon>
        <taxon>Kurthia</taxon>
    </lineage>
</organism>
<keyword evidence="1" id="KW-0472">Membrane</keyword>
<dbReference type="OrthoDB" id="2452021at2"/>
<name>A0A8B4QCN0_9BACL</name>
<feature type="transmembrane region" description="Helical" evidence="1">
    <location>
        <begin position="133"/>
        <end position="154"/>
    </location>
</feature>
<dbReference type="AlphaFoldDB" id="A0A8B4QCN0"/>
<gene>
    <name evidence="3" type="ORF">DFR61_1406</name>
    <name evidence="2" type="ORF">NCTC10597_02290</name>
</gene>
<reference evidence="3 5" key="2">
    <citation type="submission" date="2019-03" db="EMBL/GenBank/DDBJ databases">
        <title>Genomic Encyclopedia of Type Strains, Phase IV (KMG-IV): sequencing the most valuable type-strain genomes for metagenomic binning, comparative biology and taxonomic classification.</title>
        <authorList>
            <person name="Goeker M."/>
        </authorList>
    </citation>
    <scope>NUCLEOTIDE SEQUENCE [LARGE SCALE GENOMIC DNA]</scope>
    <source>
        <strain evidence="3 5">DSM 20580</strain>
    </source>
</reference>
<keyword evidence="1" id="KW-1133">Transmembrane helix</keyword>
<dbReference type="RefSeq" id="WP_109350623.1">
    <property type="nucleotide sequence ID" value="NZ_BJUE01000048.1"/>
</dbReference>
<protein>
    <submittedName>
        <fullName evidence="2">Uncharacterized protein</fullName>
    </submittedName>
</protein>
<dbReference type="Proteomes" id="UP000294641">
    <property type="component" value="Unassembled WGS sequence"/>
</dbReference>
<dbReference type="EMBL" id="SNZG01000040">
    <property type="protein sequence ID" value="TDR34351.1"/>
    <property type="molecule type" value="Genomic_DNA"/>
</dbReference>
<keyword evidence="5" id="KW-1185">Reference proteome</keyword>
<evidence type="ECO:0000313" key="4">
    <source>
        <dbReference type="Proteomes" id="UP000254330"/>
    </source>
</evidence>
<evidence type="ECO:0000313" key="3">
    <source>
        <dbReference type="EMBL" id="TDR34351.1"/>
    </source>
</evidence>
<keyword evidence="1" id="KW-0812">Transmembrane</keyword>
<evidence type="ECO:0000256" key="1">
    <source>
        <dbReference type="SAM" id="Phobius"/>
    </source>
</evidence>
<accession>A0A8B4QCN0</accession>
<sequence>MNKLMQAITNQNEMEIKNCLKAYITADPSDLDNSIKKALKQIEIKKINVWEQHNGDSLNTNQVTWTQDYFVDLQVDLRMNFSKERFAHMLEVGKVAFPAPVEQINLSKKTISSESSKMNTSQKGTSGKKDQTLLYMGITGIAVVILTIVLVKLLKND</sequence>